<feature type="domain" description="Disease resistance R13L4/SHOC-2-like LRR" evidence="3">
    <location>
        <begin position="137"/>
        <end position="252"/>
    </location>
</feature>
<accession>A0A7L9WRV3</accession>
<dbReference type="AlphaFoldDB" id="A0A7L9WRV3"/>
<dbReference type="KEGG" id="pshq:F3W81_18660"/>
<name>A0A7L9WRV3_9RHOB</name>
<dbReference type="SUPFAM" id="SSF52058">
    <property type="entry name" value="L domain-like"/>
    <property type="match status" value="1"/>
</dbReference>
<evidence type="ECO:0000256" key="1">
    <source>
        <dbReference type="ARBA" id="ARBA00022614"/>
    </source>
</evidence>
<dbReference type="PROSITE" id="PS51450">
    <property type="entry name" value="LRR"/>
    <property type="match status" value="1"/>
</dbReference>
<dbReference type="GO" id="GO:0005737">
    <property type="term" value="C:cytoplasm"/>
    <property type="evidence" value="ECO:0007669"/>
    <property type="project" value="TreeGrafter"/>
</dbReference>
<reference evidence="4 5" key="1">
    <citation type="submission" date="2019-10" db="EMBL/GenBank/DDBJ databases">
        <title>Pseudopuniceibacterium sp. HQ09 islated from Antarctica.</title>
        <authorList>
            <person name="Liao L."/>
            <person name="Su S."/>
            <person name="Chen B."/>
            <person name="Yu Y."/>
        </authorList>
    </citation>
    <scope>NUCLEOTIDE SEQUENCE [LARGE SCALE GENOMIC DNA]</scope>
    <source>
        <strain evidence="4 5">HQ09</strain>
    </source>
</reference>
<evidence type="ECO:0000256" key="2">
    <source>
        <dbReference type="ARBA" id="ARBA00022737"/>
    </source>
</evidence>
<gene>
    <name evidence="4" type="ORF">F3W81_18660</name>
</gene>
<dbReference type="SMART" id="SM00369">
    <property type="entry name" value="LRR_TYP"/>
    <property type="match status" value="3"/>
</dbReference>
<evidence type="ECO:0000313" key="4">
    <source>
        <dbReference type="EMBL" id="QOL82663.1"/>
    </source>
</evidence>
<dbReference type="Proteomes" id="UP000594118">
    <property type="component" value="Chromosome"/>
</dbReference>
<evidence type="ECO:0000313" key="5">
    <source>
        <dbReference type="Proteomes" id="UP000594118"/>
    </source>
</evidence>
<keyword evidence="1" id="KW-0433">Leucine-rich repeat</keyword>
<proteinExistence type="predicted"/>
<dbReference type="InterPro" id="IPR050216">
    <property type="entry name" value="LRR_domain-containing"/>
</dbReference>
<evidence type="ECO:0000259" key="3">
    <source>
        <dbReference type="Pfam" id="PF23598"/>
    </source>
</evidence>
<dbReference type="PANTHER" id="PTHR48051">
    <property type="match status" value="1"/>
</dbReference>
<keyword evidence="5" id="KW-1185">Reference proteome</keyword>
<dbReference type="InterPro" id="IPR003591">
    <property type="entry name" value="Leu-rich_rpt_typical-subtyp"/>
</dbReference>
<dbReference type="InterPro" id="IPR032675">
    <property type="entry name" value="LRR_dom_sf"/>
</dbReference>
<dbReference type="PANTHER" id="PTHR48051:SF1">
    <property type="entry name" value="RAS SUPPRESSOR PROTEIN 1"/>
    <property type="match status" value="1"/>
</dbReference>
<dbReference type="EMBL" id="CP045201">
    <property type="protein sequence ID" value="QOL82663.1"/>
    <property type="molecule type" value="Genomic_DNA"/>
</dbReference>
<dbReference type="Pfam" id="PF23598">
    <property type="entry name" value="LRR_14"/>
    <property type="match status" value="1"/>
</dbReference>
<organism evidence="4 5">
    <name type="scientific">Pseudooceanicola spongiae</name>
    <dbReference type="NCBI Taxonomy" id="2613965"/>
    <lineage>
        <taxon>Bacteria</taxon>
        <taxon>Pseudomonadati</taxon>
        <taxon>Pseudomonadota</taxon>
        <taxon>Alphaproteobacteria</taxon>
        <taxon>Rhodobacterales</taxon>
        <taxon>Paracoccaceae</taxon>
        <taxon>Pseudooceanicola</taxon>
    </lineage>
</organism>
<dbReference type="InterPro" id="IPR055414">
    <property type="entry name" value="LRR_R13L4/SHOC2-like"/>
</dbReference>
<dbReference type="RefSeq" id="WP_193080931.1">
    <property type="nucleotide sequence ID" value="NZ_CP045201.1"/>
</dbReference>
<sequence length="279" mass="31323">MWPFSKKKSTTEIHPLIEQFSALMKDSKCAEWFENVAGGWTMGLPLDVAFEVQEAVNLSYTITSMAGVSSMALVDAAKSGDYAAINNKLHHRSSALNERAVDTSRTFSRIIEWANDHNLPQLQRLNATFYKQAGVPRNIGDLNNLRFLLVTQDYGITEIPAEIAKLPLLQGLCITNNKISAIPTELYQCISLQRLDLEDNHIRRVEDGIHQLVDVYAIDLSGNKLTHVTPDICRMRSLTKLDISSQRTEIDMMRSVDTPLSDASITALYNLVHTIDVKY</sequence>
<dbReference type="Gene3D" id="3.80.10.10">
    <property type="entry name" value="Ribonuclease Inhibitor"/>
    <property type="match status" value="1"/>
</dbReference>
<protein>
    <recommendedName>
        <fullName evidence="3">Disease resistance R13L4/SHOC-2-like LRR domain-containing protein</fullName>
    </recommendedName>
</protein>
<keyword evidence="2" id="KW-0677">Repeat</keyword>
<dbReference type="InterPro" id="IPR001611">
    <property type="entry name" value="Leu-rich_rpt"/>
</dbReference>